<evidence type="ECO:0000313" key="2">
    <source>
        <dbReference type="Proteomes" id="UP001148662"/>
    </source>
</evidence>
<protein>
    <submittedName>
        <fullName evidence="1">Uncharacterized protein</fullName>
    </submittedName>
</protein>
<gene>
    <name evidence="1" type="ORF">NM688_g9212</name>
</gene>
<evidence type="ECO:0000313" key="1">
    <source>
        <dbReference type="EMBL" id="KAJ3520074.1"/>
    </source>
</evidence>
<name>A0ACC1RK40_9APHY</name>
<sequence length="607" mass="68830">MHLVLKRCYLAGALKGKAKSQTADPRWADVVKNQIRKLVQAKAVNEVVAGLKPTESMLSQSLPPLRVVNGISNTTASTITNAAKENVSLSTPSPTIPGLPVPVPSGMLGSSTIRWTAGLPVHQEGTEDTTRAAVQSAELIAETQAPPRKPITPSLATLEKAVAARIYFENLYWPLLRHPPSREQRRIAMEKDMMNMQLSEAQKEQLRTRWRKNETDYLREHRRKVDVSAFVTLKTIGHGAFGVVSLVRERSTGQLFAMKQLRKTDMLRKGQEGHVRAERDVLKNAALVNSPGGAEWIVRLYYSFQDRDNLYLVLEYMGGGDLLNLLIERDVFEEDFTRIFLFDPQGHIRLSDFGLATDLHWAHDTSYYEQQRLHLLHKYGIDLEGFSPTDGTRTRRLDRKEVERLMGGGDGQEGIFTWREKNSRKLAYSVCGTNSYMSPEVIRGHGYSYSCDWWSLGVIMYECLYGFPPFVSNSRHVTRQKILNWRQSLKFPARPRVSHEGINLMQQLLCEAEDRLGSQASSSVTRPNSMVVQARRSGFIPTSGTSGSVDGAHLIKAHPWFRGIDWGNIHRYTAPYRPELNHPEDTRHFDDDIPPEVRWRVSMRAAR</sequence>
<keyword evidence="2" id="KW-1185">Reference proteome</keyword>
<proteinExistence type="predicted"/>
<accession>A0ACC1RK40</accession>
<dbReference type="Proteomes" id="UP001148662">
    <property type="component" value="Unassembled WGS sequence"/>
</dbReference>
<organism evidence="1 2">
    <name type="scientific">Phlebia brevispora</name>
    <dbReference type="NCBI Taxonomy" id="194682"/>
    <lineage>
        <taxon>Eukaryota</taxon>
        <taxon>Fungi</taxon>
        <taxon>Dikarya</taxon>
        <taxon>Basidiomycota</taxon>
        <taxon>Agaricomycotina</taxon>
        <taxon>Agaricomycetes</taxon>
        <taxon>Polyporales</taxon>
        <taxon>Meruliaceae</taxon>
        <taxon>Phlebia</taxon>
    </lineage>
</organism>
<comment type="caution">
    <text evidence="1">The sequence shown here is derived from an EMBL/GenBank/DDBJ whole genome shotgun (WGS) entry which is preliminary data.</text>
</comment>
<dbReference type="EMBL" id="JANHOG010002777">
    <property type="protein sequence ID" value="KAJ3520074.1"/>
    <property type="molecule type" value="Genomic_DNA"/>
</dbReference>
<reference evidence="1" key="1">
    <citation type="submission" date="2022-07" db="EMBL/GenBank/DDBJ databases">
        <title>Genome Sequence of Phlebia brevispora.</title>
        <authorList>
            <person name="Buettner E."/>
        </authorList>
    </citation>
    <scope>NUCLEOTIDE SEQUENCE</scope>
    <source>
        <strain evidence="1">MPL23</strain>
    </source>
</reference>